<dbReference type="NCBIfam" id="TIGR02937">
    <property type="entry name" value="sigma70-ECF"/>
    <property type="match status" value="1"/>
</dbReference>
<sequence>MRKDWIETIYRDYHNKLFLYAFSLTKSKADAEDLVQETFIKALSSFNKKKYKIEPWLFLVLKHLFIDHYRKNKKLLDEGQYSLDWLEDPYDATKEYIKNEKRRWLYAKIYDLPQRERDVMLLTLTTALSDDEIAKQLNISAANIRVIRHRIKTNLTILAQKEGFL</sequence>
<dbReference type="InterPro" id="IPR014284">
    <property type="entry name" value="RNA_pol_sigma-70_dom"/>
</dbReference>
<keyword evidence="2" id="KW-0805">Transcription regulation</keyword>
<evidence type="ECO:0000256" key="5">
    <source>
        <dbReference type="ARBA" id="ARBA00023163"/>
    </source>
</evidence>
<evidence type="ECO:0000256" key="3">
    <source>
        <dbReference type="ARBA" id="ARBA00023082"/>
    </source>
</evidence>
<keyword evidence="8" id="KW-1185">Reference proteome</keyword>
<dbReference type="InterPro" id="IPR013324">
    <property type="entry name" value="RNA_pol_sigma_r3/r4-like"/>
</dbReference>
<evidence type="ECO:0000259" key="6">
    <source>
        <dbReference type="Pfam" id="PF04542"/>
    </source>
</evidence>
<dbReference type="Proteomes" id="UP001230220">
    <property type="component" value="Unassembled WGS sequence"/>
</dbReference>
<evidence type="ECO:0000256" key="2">
    <source>
        <dbReference type="ARBA" id="ARBA00023015"/>
    </source>
</evidence>
<name>A0ABU0DZF3_9FIRM</name>
<dbReference type="SUPFAM" id="SSF88659">
    <property type="entry name" value="Sigma3 and sigma4 domains of RNA polymerase sigma factors"/>
    <property type="match status" value="1"/>
</dbReference>
<keyword evidence="5" id="KW-0804">Transcription</keyword>
<dbReference type="Gene3D" id="1.10.1740.10">
    <property type="match status" value="1"/>
</dbReference>
<dbReference type="InterPro" id="IPR013325">
    <property type="entry name" value="RNA_pol_sigma_r2"/>
</dbReference>
<dbReference type="Gene3D" id="1.10.10.10">
    <property type="entry name" value="Winged helix-like DNA-binding domain superfamily/Winged helix DNA-binding domain"/>
    <property type="match status" value="1"/>
</dbReference>
<dbReference type="EMBL" id="JAUSUR010000001">
    <property type="protein sequence ID" value="MDQ0360018.1"/>
    <property type="molecule type" value="Genomic_DNA"/>
</dbReference>
<comment type="caution">
    <text evidence="7">The sequence shown here is derived from an EMBL/GenBank/DDBJ whole genome shotgun (WGS) entry which is preliminary data.</text>
</comment>
<keyword evidence="4" id="KW-0238">DNA-binding</keyword>
<dbReference type="Pfam" id="PF04542">
    <property type="entry name" value="Sigma70_r2"/>
    <property type="match status" value="1"/>
</dbReference>
<evidence type="ECO:0000313" key="8">
    <source>
        <dbReference type="Proteomes" id="UP001230220"/>
    </source>
</evidence>
<comment type="similarity">
    <text evidence="1">Belongs to the sigma-70 factor family. ECF subfamily.</text>
</comment>
<evidence type="ECO:0000256" key="4">
    <source>
        <dbReference type="ARBA" id="ARBA00023125"/>
    </source>
</evidence>
<evidence type="ECO:0000313" key="7">
    <source>
        <dbReference type="EMBL" id="MDQ0360018.1"/>
    </source>
</evidence>
<reference evidence="7 8" key="1">
    <citation type="submission" date="2023-07" db="EMBL/GenBank/DDBJ databases">
        <title>Genomic Encyclopedia of Type Strains, Phase IV (KMG-IV): sequencing the most valuable type-strain genomes for metagenomic binning, comparative biology and taxonomic classification.</title>
        <authorList>
            <person name="Goeker M."/>
        </authorList>
    </citation>
    <scope>NUCLEOTIDE SEQUENCE [LARGE SCALE GENOMIC DNA]</scope>
    <source>
        <strain evidence="7 8">DSM 16784</strain>
    </source>
</reference>
<dbReference type="PANTHER" id="PTHR43133">
    <property type="entry name" value="RNA POLYMERASE ECF-TYPE SIGMA FACTO"/>
    <property type="match status" value="1"/>
</dbReference>
<gene>
    <name evidence="7" type="ORF">J2S15_000749</name>
</gene>
<accession>A0ABU0DZF3</accession>
<dbReference type="RefSeq" id="WP_307405594.1">
    <property type="nucleotide sequence ID" value="NZ_JAUSUR010000001.1"/>
</dbReference>
<dbReference type="SUPFAM" id="SSF88946">
    <property type="entry name" value="Sigma2 domain of RNA polymerase sigma factors"/>
    <property type="match status" value="1"/>
</dbReference>
<protein>
    <submittedName>
        <fullName evidence="7">RNA polymerase sigma-70 factor (ECF subfamily)</fullName>
    </submittedName>
</protein>
<dbReference type="PANTHER" id="PTHR43133:SF52">
    <property type="entry name" value="ECF RNA POLYMERASE SIGMA FACTOR SIGL"/>
    <property type="match status" value="1"/>
</dbReference>
<feature type="domain" description="RNA polymerase sigma-70 region 2" evidence="6">
    <location>
        <begin position="9"/>
        <end position="74"/>
    </location>
</feature>
<organism evidence="7 8">
    <name type="scientific">Breznakia pachnodae</name>
    <dbReference type="NCBI Taxonomy" id="265178"/>
    <lineage>
        <taxon>Bacteria</taxon>
        <taxon>Bacillati</taxon>
        <taxon>Bacillota</taxon>
        <taxon>Erysipelotrichia</taxon>
        <taxon>Erysipelotrichales</taxon>
        <taxon>Erysipelotrichaceae</taxon>
        <taxon>Breznakia</taxon>
    </lineage>
</organism>
<keyword evidence="3" id="KW-0731">Sigma factor</keyword>
<dbReference type="InterPro" id="IPR007627">
    <property type="entry name" value="RNA_pol_sigma70_r2"/>
</dbReference>
<dbReference type="InterPro" id="IPR036388">
    <property type="entry name" value="WH-like_DNA-bd_sf"/>
</dbReference>
<dbReference type="InterPro" id="IPR039425">
    <property type="entry name" value="RNA_pol_sigma-70-like"/>
</dbReference>
<proteinExistence type="inferred from homology"/>
<evidence type="ECO:0000256" key="1">
    <source>
        <dbReference type="ARBA" id="ARBA00010641"/>
    </source>
</evidence>